<comment type="subunit">
    <text evidence="7">Homodimer, forms a heterotetramer with a Cas1 homodimer.</text>
</comment>
<comment type="function">
    <text evidence="7">CRISPR (clustered regularly interspaced short palindromic repeat), is an adaptive immune system that provides protection against mobile genetic elements (viruses, transposable elements and conjugative plasmids). CRISPR clusters contain sequences complementary to antecedent mobile elements and target invading nucleic acids. CRISPR clusters are transcribed and processed into CRISPR RNA (crRNA). Functions as a ssRNA-specific endoribonuclease. Involved in the integration of spacer DNA into the CRISPR cassette.</text>
</comment>
<dbReference type="GO" id="GO:0046872">
    <property type="term" value="F:metal ion binding"/>
    <property type="evidence" value="ECO:0007669"/>
    <property type="project" value="UniProtKB-UniRule"/>
</dbReference>
<keyword evidence="2 7" id="KW-0479">Metal-binding</keyword>
<dbReference type="EMBL" id="MHTO01000020">
    <property type="protein sequence ID" value="OHA62117.1"/>
    <property type="molecule type" value="Genomic_DNA"/>
</dbReference>
<dbReference type="HAMAP" id="MF_01471">
    <property type="entry name" value="Cas2"/>
    <property type="match status" value="1"/>
</dbReference>
<evidence type="ECO:0000256" key="5">
    <source>
        <dbReference type="ARBA" id="ARBA00022842"/>
    </source>
</evidence>
<protein>
    <recommendedName>
        <fullName evidence="7">CRISPR-associated endoribonuclease Cas2</fullName>
        <ecNumber evidence="7">3.1.-.-</ecNumber>
    </recommendedName>
</protein>
<dbReference type="Gene3D" id="1.20.58.1460">
    <property type="match status" value="1"/>
</dbReference>
<dbReference type="SUPFAM" id="SSF143430">
    <property type="entry name" value="TTP0101/SSO1404-like"/>
    <property type="match status" value="1"/>
</dbReference>
<dbReference type="PANTHER" id="PTHR30319:SF1">
    <property type="entry name" value="TRANSCRIPTIONAL REPRESSOR PAAX"/>
    <property type="match status" value="1"/>
</dbReference>
<dbReference type="GO" id="GO:0016787">
    <property type="term" value="F:hydrolase activity"/>
    <property type="evidence" value="ECO:0007669"/>
    <property type="project" value="UniProtKB-KW"/>
</dbReference>
<evidence type="ECO:0000256" key="7">
    <source>
        <dbReference type="HAMAP-Rule" id="MF_01471"/>
    </source>
</evidence>
<dbReference type="PANTHER" id="PTHR30319">
    <property type="entry name" value="PHENYLACETIC ACID REGULATOR-RELATED TRANSCRIPTIONAL REPRESSOR"/>
    <property type="match status" value="1"/>
</dbReference>
<organism evidence="10 11">
    <name type="scientific">Candidatus Wildermuthbacteria bacterium GWA2_46_15</name>
    <dbReference type="NCBI Taxonomy" id="1802443"/>
    <lineage>
        <taxon>Bacteria</taxon>
        <taxon>Candidatus Wildermuthiibacteriota</taxon>
    </lineage>
</organism>
<evidence type="ECO:0000313" key="10">
    <source>
        <dbReference type="EMBL" id="OHA62117.1"/>
    </source>
</evidence>
<reference evidence="10 11" key="1">
    <citation type="journal article" date="2016" name="Nat. Commun.">
        <title>Thousands of microbial genomes shed light on interconnected biogeochemical processes in an aquifer system.</title>
        <authorList>
            <person name="Anantharaman K."/>
            <person name="Brown C.T."/>
            <person name="Hug L.A."/>
            <person name="Sharon I."/>
            <person name="Castelle C.J."/>
            <person name="Probst A.J."/>
            <person name="Thomas B.C."/>
            <person name="Singh A."/>
            <person name="Wilkins M.J."/>
            <person name="Karaoz U."/>
            <person name="Brodie E.L."/>
            <person name="Williams K.H."/>
            <person name="Hubbard S.S."/>
            <person name="Banfield J.F."/>
        </authorList>
    </citation>
    <scope>NUCLEOTIDE SEQUENCE [LARGE SCALE GENOMIC DNA]</scope>
</reference>
<dbReference type="GO" id="GO:0004521">
    <property type="term" value="F:RNA endonuclease activity"/>
    <property type="evidence" value="ECO:0007669"/>
    <property type="project" value="InterPro"/>
</dbReference>
<comment type="caution">
    <text evidence="10">The sequence shown here is derived from an EMBL/GenBank/DDBJ whole genome shotgun (WGS) entry which is preliminary data.</text>
</comment>
<proteinExistence type="inferred from homology"/>
<evidence type="ECO:0000256" key="2">
    <source>
        <dbReference type="ARBA" id="ARBA00022723"/>
    </source>
</evidence>
<dbReference type="Gene3D" id="3.30.70.2650">
    <property type="match status" value="1"/>
</dbReference>
<keyword evidence="4 7" id="KW-0378">Hydrolase</keyword>
<dbReference type="STRING" id="1802443.A2117_00655"/>
<comment type="similarity">
    <text evidence="7">Belongs to the CRISPR-associated endoribonuclease Cas2 protein family.</text>
</comment>
<name>A0A1G2QNY2_9BACT</name>
<dbReference type="NCBIfam" id="TIGR01573">
    <property type="entry name" value="cas2"/>
    <property type="match status" value="1"/>
</dbReference>
<dbReference type="EC" id="3.1.-.-" evidence="7"/>
<evidence type="ECO:0000256" key="6">
    <source>
        <dbReference type="ARBA" id="ARBA00023118"/>
    </source>
</evidence>
<evidence type="ECO:0000256" key="3">
    <source>
        <dbReference type="ARBA" id="ARBA00022759"/>
    </source>
</evidence>
<sequence length="259" mass="30753">MAKIKELKEKISKITVGAFSSLTDLVLFFLVSGYESVVDPRFLRSLPYTLMKADKIREMIDVSKMKRALRHVKEKGWVDEELKISKSGEQRLKDIFPVFPVRSSWDEKWYLVNFDVPEKFTRKRNILREKLKRLGFARLQNSVWISPYDFLGNVEKIIKEYQLEPYVIFSISPKVGPLKSKELAERIWNLGKVQEEHKAFIKKYEASRQKFSPFEIVNDYRRICEQDPQLPKELLPDDWEAEKTFRIYASYLKFKPRSS</sequence>
<keyword evidence="1 7" id="KW-0540">Nuclease</keyword>
<evidence type="ECO:0000256" key="4">
    <source>
        <dbReference type="ARBA" id="ARBA00022801"/>
    </source>
</evidence>
<accession>A0A1G2QNY2</accession>
<dbReference type="AlphaFoldDB" id="A0A1G2QNY2"/>
<keyword evidence="6 7" id="KW-0051">Antiviral defense</keyword>
<feature type="domain" description="Transcriptional repressor PaaX-like C-terminal" evidence="8">
    <location>
        <begin position="188"/>
        <end position="250"/>
    </location>
</feature>
<dbReference type="GO" id="GO:0051607">
    <property type="term" value="P:defense response to virus"/>
    <property type="evidence" value="ECO:0007669"/>
    <property type="project" value="UniProtKB-UniRule"/>
</dbReference>
<gene>
    <name evidence="7" type="primary">cas2</name>
    <name evidence="10" type="ORF">A2117_00655</name>
</gene>
<dbReference type="GO" id="GO:0006351">
    <property type="term" value="P:DNA-templated transcription"/>
    <property type="evidence" value="ECO:0007669"/>
    <property type="project" value="TreeGrafter"/>
</dbReference>
<evidence type="ECO:0000259" key="9">
    <source>
        <dbReference type="Pfam" id="PF20803"/>
    </source>
</evidence>
<feature type="binding site" evidence="7">
    <location>
        <position position="115"/>
    </location>
    <ligand>
        <name>Mg(2+)</name>
        <dbReference type="ChEBI" id="CHEBI:18420"/>
        <note>catalytic</note>
    </ligand>
</feature>
<dbReference type="GO" id="GO:0043571">
    <property type="term" value="P:maintenance of CRISPR repeat elements"/>
    <property type="evidence" value="ECO:0007669"/>
    <property type="project" value="UniProtKB-UniRule"/>
</dbReference>
<dbReference type="Pfam" id="PF08223">
    <property type="entry name" value="PaaX_C"/>
    <property type="match status" value="1"/>
</dbReference>
<feature type="domain" description="Transcriptional repressor PaaX-like central Cas2-like" evidence="9">
    <location>
        <begin position="103"/>
        <end position="183"/>
    </location>
</feature>
<dbReference type="InterPro" id="IPR013225">
    <property type="entry name" value="PaaX_C"/>
</dbReference>
<evidence type="ECO:0000313" key="11">
    <source>
        <dbReference type="Proteomes" id="UP000179245"/>
    </source>
</evidence>
<dbReference type="Pfam" id="PF20803">
    <property type="entry name" value="PaaX_M"/>
    <property type="match status" value="1"/>
</dbReference>
<dbReference type="InterPro" id="IPR021127">
    <property type="entry name" value="CRISPR_associated_Cas2"/>
</dbReference>
<comment type="cofactor">
    <cofactor evidence="7">
        <name>Mg(2+)</name>
        <dbReference type="ChEBI" id="CHEBI:18420"/>
    </cofactor>
</comment>
<keyword evidence="5 7" id="KW-0460">Magnesium</keyword>
<dbReference type="Proteomes" id="UP000179245">
    <property type="component" value="Unassembled WGS sequence"/>
</dbReference>
<evidence type="ECO:0000259" key="8">
    <source>
        <dbReference type="Pfam" id="PF08223"/>
    </source>
</evidence>
<evidence type="ECO:0000256" key="1">
    <source>
        <dbReference type="ARBA" id="ARBA00022722"/>
    </source>
</evidence>
<keyword evidence="3 7" id="KW-0255">Endonuclease</keyword>
<dbReference type="InterPro" id="IPR048846">
    <property type="entry name" value="PaaX-like_central"/>
</dbReference>